<dbReference type="AlphaFoldDB" id="A0A918ARH9"/>
<dbReference type="RefSeq" id="WP_189226620.1">
    <property type="nucleotide sequence ID" value="NZ_BMRG01000017.1"/>
</dbReference>
<comment type="caution">
    <text evidence="1">The sequence shown here is derived from an EMBL/GenBank/DDBJ whole genome shotgun (WGS) entry which is preliminary data.</text>
</comment>
<name>A0A918ARH9_9PSEU</name>
<proteinExistence type="predicted"/>
<dbReference type="EMBL" id="BMRG01000017">
    <property type="protein sequence ID" value="GGP77712.1"/>
    <property type="molecule type" value="Genomic_DNA"/>
</dbReference>
<keyword evidence="2" id="KW-1185">Reference proteome</keyword>
<evidence type="ECO:0000313" key="1">
    <source>
        <dbReference type="EMBL" id="GGP77712.1"/>
    </source>
</evidence>
<dbReference type="Proteomes" id="UP000639606">
    <property type="component" value="Unassembled WGS sequence"/>
</dbReference>
<protein>
    <submittedName>
        <fullName evidence="1">Uncharacterized protein</fullName>
    </submittedName>
</protein>
<evidence type="ECO:0000313" key="2">
    <source>
        <dbReference type="Proteomes" id="UP000639606"/>
    </source>
</evidence>
<gene>
    <name evidence="1" type="ORF">GCM10010185_59400</name>
</gene>
<reference evidence="1" key="2">
    <citation type="submission" date="2020-09" db="EMBL/GenBank/DDBJ databases">
        <authorList>
            <person name="Sun Q."/>
            <person name="Ohkuma M."/>
        </authorList>
    </citation>
    <scope>NUCLEOTIDE SEQUENCE</scope>
    <source>
        <strain evidence="1">JCM 3313</strain>
    </source>
</reference>
<reference evidence="1" key="1">
    <citation type="journal article" date="2014" name="Int. J. Syst. Evol. Microbiol.">
        <title>Complete genome sequence of Corynebacterium casei LMG S-19264T (=DSM 44701T), isolated from a smear-ripened cheese.</title>
        <authorList>
            <consortium name="US DOE Joint Genome Institute (JGI-PGF)"/>
            <person name="Walter F."/>
            <person name="Albersmeier A."/>
            <person name="Kalinowski J."/>
            <person name="Ruckert C."/>
        </authorList>
    </citation>
    <scope>NUCLEOTIDE SEQUENCE</scope>
    <source>
        <strain evidence="1">JCM 3313</strain>
    </source>
</reference>
<organism evidence="1 2">
    <name type="scientific">Saccharothrix coeruleofusca</name>
    <dbReference type="NCBI Taxonomy" id="33919"/>
    <lineage>
        <taxon>Bacteria</taxon>
        <taxon>Bacillati</taxon>
        <taxon>Actinomycetota</taxon>
        <taxon>Actinomycetes</taxon>
        <taxon>Pseudonocardiales</taxon>
        <taxon>Pseudonocardiaceae</taxon>
        <taxon>Saccharothrix</taxon>
    </lineage>
</organism>
<accession>A0A918ARH9</accession>
<sequence length="145" mass="15490">MDTVAVDWEPFIESLHEAAAIWDTALACRARQPELDEEAARAVGERPPAVVPVTAADAERLMTAVAVLARRLSLAAECVVYVTARPRLDLVDEDTAGEIDALSLTALHAQAMRHAADLARAASEVSMTVGEHFAGRYPQGRSKGA</sequence>